<evidence type="ECO:0000313" key="3">
    <source>
        <dbReference type="Proteomes" id="UP000002058"/>
    </source>
</evidence>
<name>C4JWK4_UNCRE</name>
<organism evidence="2 3">
    <name type="scientific">Uncinocarpus reesii (strain UAMH 1704)</name>
    <dbReference type="NCBI Taxonomy" id="336963"/>
    <lineage>
        <taxon>Eukaryota</taxon>
        <taxon>Fungi</taxon>
        <taxon>Dikarya</taxon>
        <taxon>Ascomycota</taxon>
        <taxon>Pezizomycotina</taxon>
        <taxon>Eurotiomycetes</taxon>
        <taxon>Eurotiomycetidae</taxon>
        <taxon>Onygenales</taxon>
        <taxon>Onygenaceae</taxon>
        <taxon>Uncinocarpus</taxon>
    </lineage>
</organism>
<dbReference type="HOGENOM" id="CLU_2724105_0_0_1"/>
<dbReference type="Proteomes" id="UP000002058">
    <property type="component" value="Unassembled WGS sequence"/>
</dbReference>
<protein>
    <submittedName>
        <fullName evidence="2">Uncharacterized protein</fullName>
    </submittedName>
</protein>
<dbReference type="RefSeq" id="XP_002583979.1">
    <property type="nucleotide sequence ID" value="XM_002583933.1"/>
</dbReference>
<sequence>MSGWEEKLSSGQQAGKSDGYLAQLEQGRDGREVPEARGWLCKQERGSGIKQGGEVPVSSSGRMKQAVLLVEA</sequence>
<feature type="region of interest" description="Disordered" evidence="1">
    <location>
        <begin position="1"/>
        <end position="61"/>
    </location>
</feature>
<proteinExistence type="predicted"/>
<dbReference type="VEuPathDB" id="FungiDB:UREG_06946"/>
<dbReference type="KEGG" id="ure:UREG_06946"/>
<evidence type="ECO:0000256" key="1">
    <source>
        <dbReference type="SAM" id="MobiDB-lite"/>
    </source>
</evidence>
<dbReference type="InParanoid" id="C4JWK4"/>
<dbReference type="EMBL" id="CH476618">
    <property type="protein sequence ID" value="EEP82081.1"/>
    <property type="molecule type" value="Genomic_DNA"/>
</dbReference>
<evidence type="ECO:0000313" key="2">
    <source>
        <dbReference type="EMBL" id="EEP82081.1"/>
    </source>
</evidence>
<reference evidence="3" key="1">
    <citation type="journal article" date="2009" name="Genome Res.">
        <title>Comparative genomic analyses of the human fungal pathogens Coccidioides and their relatives.</title>
        <authorList>
            <person name="Sharpton T.J."/>
            <person name="Stajich J.E."/>
            <person name="Rounsley S.D."/>
            <person name="Gardner M.J."/>
            <person name="Wortman J.R."/>
            <person name="Jordar V.S."/>
            <person name="Maiti R."/>
            <person name="Kodira C.D."/>
            <person name="Neafsey D.E."/>
            <person name="Zeng Q."/>
            <person name="Hung C.-Y."/>
            <person name="McMahan C."/>
            <person name="Muszewska A."/>
            <person name="Grynberg M."/>
            <person name="Mandel M.A."/>
            <person name="Kellner E.M."/>
            <person name="Barker B.M."/>
            <person name="Galgiani J.N."/>
            <person name="Orbach M.J."/>
            <person name="Kirkland T.N."/>
            <person name="Cole G.T."/>
            <person name="Henn M.R."/>
            <person name="Birren B.W."/>
            <person name="Taylor J.W."/>
        </authorList>
    </citation>
    <scope>NUCLEOTIDE SEQUENCE [LARGE SCALE GENOMIC DNA]</scope>
    <source>
        <strain evidence="3">UAMH 1704</strain>
    </source>
</reference>
<dbReference type="AlphaFoldDB" id="C4JWK4"/>
<dbReference type="GeneID" id="8442486"/>
<gene>
    <name evidence="2" type="ORF">UREG_06946</name>
</gene>
<feature type="compositionally biased region" description="Basic and acidic residues" evidence="1">
    <location>
        <begin position="26"/>
        <end position="35"/>
    </location>
</feature>
<accession>C4JWK4</accession>
<keyword evidence="3" id="KW-1185">Reference proteome</keyword>